<dbReference type="SUPFAM" id="SSF69318">
    <property type="entry name" value="Integrin alpha N-terminal domain"/>
    <property type="match status" value="3"/>
</dbReference>
<dbReference type="InterPro" id="IPR013517">
    <property type="entry name" value="FG-GAP"/>
</dbReference>
<dbReference type="Gene3D" id="2.130.10.130">
    <property type="entry name" value="Integrin alpha, N-terminal"/>
    <property type="match status" value="5"/>
</dbReference>
<keyword evidence="4" id="KW-1185">Reference proteome</keyword>
<dbReference type="InterPro" id="IPR027039">
    <property type="entry name" value="Crtac1"/>
</dbReference>
<dbReference type="PROSITE" id="PS51257">
    <property type="entry name" value="PROKAR_LIPOPROTEIN"/>
    <property type="match status" value="1"/>
</dbReference>
<feature type="domain" description="ASPIC/UnbV" evidence="2">
    <location>
        <begin position="521"/>
        <end position="588"/>
    </location>
</feature>
<dbReference type="Proteomes" id="UP001596415">
    <property type="component" value="Unassembled WGS sequence"/>
</dbReference>
<accession>A0ABW2MUH5</accession>
<evidence type="ECO:0000256" key="1">
    <source>
        <dbReference type="ARBA" id="ARBA00022729"/>
    </source>
</evidence>
<keyword evidence="1" id="KW-0732">Signal</keyword>
<dbReference type="InterPro" id="IPR028994">
    <property type="entry name" value="Integrin_alpha_N"/>
</dbReference>
<protein>
    <submittedName>
        <fullName evidence="3">VCBS repeat-containing protein</fullName>
    </submittedName>
</protein>
<gene>
    <name evidence="3" type="ORF">ACFQO1_12955</name>
</gene>
<evidence type="ECO:0000259" key="2">
    <source>
        <dbReference type="Pfam" id="PF07593"/>
    </source>
</evidence>
<proteinExistence type="predicted"/>
<dbReference type="InterPro" id="IPR011519">
    <property type="entry name" value="UnbV_ASPIC"/>
</dbReference>
<organism evidence="3 4">
    <name type="scientific">Jejudonia soesokkakensis</name>
    <dbReference type="NCBI Taxonomy" id="1323432"/>
    <lineage>
        <taxon>Bacteria</taxon>
        <taxon>Pseudomonadati</taxon>
        <taxon>Bacteroidota</taxon>
        <taxon>Flavobacteriia</taxon>
        <taxon>Flavobacteriales</taxon>
        <taxon>Flavobacteriaceae</taxon>
        <taxon>Jejudonia</taxon>
    </lineage>
</organism>
<reference evidence="4" key="1">
    <citation type="journal article" date="2019" name="Int. J. Syst. Evol. Microbiol.">
        <title>The Global Catalogue of Microorganisms (GCM) 10K type strain sequencing project: providing services to taxonomists for standard genome sequencing and annotation.</title>
        <authorList>
            <consortium name="The Broad Institute Genomics Platform"/>
            <consortium name="The Broad Institute Genome Sequencing Center for Infectious Disease"/>
            <person name="Wu L."/>
            <person name="Ma J."/>
        </authorList>
    </citation>
    <scope>NUCLEOTIDE SEQUENCE [LARGE SCALE GENOMIC DNA]</scope>
    <source>
        <strain evidence="4">CGMCC 1.16306</strain>
    </source>
</reference>
<evidence type="ECO:0000313" key="4">
    <source>
        <dbReference type="Proteomes" id="UP001596415"/>
    </source>
</evidence>
<dbReference type="EMBL" id="JBHTBN010000008">
    <property type="protein sequence ID" value="MFC7358604.1"/>
    <property type="molecule type" value="Genomic_DNA"/>
</dbReference>
<sequence>MKSFYSLILLIVLSIVSCKKENTSKTGDLTNSATTLFTKIKADETNIYFKNNIQQSVDFNFMNYMYIYTGAGVAVGDIDNDGLEDLYFSSNFESNKLYINKGDLSFEDITESSKTEDFGGFSTGVSMLDINNDGWLDIYVCKAGSLGNDNGRKNKLFINQKDRTFKEEAAIWGLDDSGFSTQAYQLDYDKDGDLDIYVVNHRYDFNNNDKINSDIQLQIEETTSDQLYRNDGTKFTKVTGETGLYNKAWGLSAVVSDFNEDGWDDIFIANDFLEPDVLYINQKDGTFKNEILKRIKHISTNCMGSDFADLNNDLSQDLITVDMLSENYARAKENMASMSTANFNAMVDIGYHHAYMANMLHINKGKGNFIETSQLSGVVKTDWSWAPLLADFDNDGLKDIFVANGVDRDYTNQDARTKMREIMAKGESRTLDEVLEMMPTSRMQNFIYKNEGDLNFTKKIEEWGVNDPTYSNGAAYADLDNDGDLDLIINNLYDPAGIYRNNSNNNYVQFKLIGPEKNKQALGTKVWVENDGAIQLLEQQTARGYESSVTPILNFGLGQDPTIKNVYVQWPDGKTTTITNPKANQRLTIDYSQATNERLALPTVINKKKNTDVASLGLDYRQQENEFNDYDLQLLIPQKQSTKGTGIVKADVNGDGLEDFFVGNAAGAPAAMYFQKADGTFSKQNESLWKAEAKYEDANALFFDADGDGDQDLYVVSAGYEIGENNPLLQDRLYINNNGSFSKSNALPKMLISGKSIAAGDYDGDGDLDLFVGGNVIPAKYPVAPQSFLLKNDNGTFKDATPSNQDLNEIGMISDALFTDYDSDGDLDLMVVGEWMAPTLFKNTNGSFEKATTTGLENTEGWWFAVQEGDFDGDGDTDYMLGNIGKNNKFQPKEDKPLYIYGKDFDDNGSFDVAMSKINNGKLVPVRGKECSSEQNPFLLDKIKTYKEFASLDMNDIYGEDKLNDAYKRTVHMFETAYVENLGNGTFKVKKLSNVAQLGPTLSFVARDFNSDGHMDIMGIGAIYDAEVETIRYDSNFGYVLLGDGKGNFEHAKEFDPNINSDAKDITPITINGKQNYMVVSNNAPLEVFTLEP</sequence>
<comment type="caution">
    <text evidence="3">The sequence shown here is derived from an EMBL/GenBank/DDBJ whole genome shotgun (WGS) entry which is preliminary data.</text>
</comment>
<dbReference type="Pfam" id="PF13517">
    <property type="entry name" value="FG-GAP_3"/>
    <property type="match status" value="6"/>
</dbReference>
<dbReference type="PANTHER" id="PTHR16026">
    <property type="entry name" value="CARTILAGE ACIDIC PROTEIN 1"/>
    <property type="match status" value="1"/>
</dbReference>
<name>A0ABW2MUH5_9FLAO</name>
<dbReference type="RefSeq" id="WP_380218592.1">
    <property type="nucleotide sequence ID" value="NZ_JBHTBN010000008.1"/>
</dbReference>
<evidence type="ECO:0000313" key="3">
    <source>
        <dbReference type="EMBL" id="MFC7358604.1"/>
    </source>
</evidence>
<dbReference type="PANTHER" id="PTHR16026:SF0">
    <property type="entry name" value="CARTILAGE ACIDIC PROTEIN 1"/>
    <property type="match status" value="1"/>
</dbReference>
<dbReference type="Pfam" id="PF07593">
    <property type="entry name" value="UnbV_ASPIC"/>
    <property type="match status" value="1"/>
</dbReference>